<gene>
    <name evidence="3" type="ORF">RM764_38520</name>
</gene>
<keyword evidence="4" id="KW-1185">Reference proteome</keyword>
<dbReference type="EMBL" id="JAVREY010000084">
    <property type="protein sequence ID" value="MDT0468806.1"/>
    <property type="molecule type" value="Genomic_DNA"/>
</dbReference>
<protein>
    <submittedName>
        <fullName evidence="3">SDR family NAD(P)-dependent oxidoreductase</fullName>
    </submittedName>
</protein>
<evidence type="ECO:0000313" key="3">
    <source>
        <dbReference type="EMBL" id="MDT0468806.1"/>
    </source>
</evidence>
<name>A0ABU2U6H3_9ACTN</name>
<comment type="caution">
    <text evidence="3">The sequence shown here is derived from an EMBL/GenBank/DDBJ whole genome shotgun (WGS) entry which is preliminary data.</text>
</comment>
<reference evidence="4" key="1">
    <citation type="submission" date="2023-07" db="EMBL/GenBank/DDBJ databases">
        <title>30 novel species of actinomycetes from the DSMZ collection.</title>
        <authorList>
            <person name="Nouioui I."/>
        </authorList>
    </citation>
    <scope>NUCLEOTIDE SEQUENCE [LARGE SCALE GENOMIC DNA]</scope>
    <source>
        <strain evidence="4">DSM 41699</strain>
    </source>
</reference>
<dbReference type="SUPFAM" id="SSF51735">
    <property type="entry name" value="NAD(P)-binding Rossmann-fold domains"/>
    <property type="match status" value="1"/>
</dbReference>
<dbReference type="Gene3D" id="3.40.50.720">
    <property type="entry name" value="NAD(P)-binding Rossmann-like Domain"/>
    <property type="match status" value="1"/>
</dbReference>
<dbReference type="InterPro" id="IPR036291">
    <property type="entry name" value="NAD(P)-bd_dom_sf"/>
</dbReference>
<organism evidence="3 4">
    <name type="scientific">Streptomyces gibsoniae</name>
    <dbReference type="NCBI Taxonomy" id="3075529"/>
    <lineage>
        <taxon>Bacteria</taxon>
        <taxon>Bacillati</taxon>
        <taxon>Actinomycetota</taxon>
        <taxon>Actinomycetes</taxon>
        <taxon>Kitasatosporales</taxon>
        <taxon>Streptomycetaceae</taxon>
        <taxon>Streptomyces</taxon>
    </lineage>
</organism>
<proteinExistence type="predicted"/>
<dbReference type="InterPro" id="IPR002347">
    <property type="entry name" value="SDR_fam"/>
</dbReference>
<evidence type="ECO:0000256" key="2">
    <source>
        <dbReference type="SAM" id="MobiDB-lite"/>
    </source>
</evidence>
<accession>A0ABU2U6H3</accession>
<dbReference type="Pfam" id="PF00106">
    <property type="entry name" value="adh_short"/>
    <property type="match status" value="1"/>
</dbReference>
<keyword evidence="1" id="KW-0560">Oxidoreductase</keyword>
<evidence type="ECO:0000313" key="4">
    <source>
        <dbReference type="Proteomes" id="UP001183809"/>
    </source>
</evidence>
<dbReference type="PANTHER" id="PTHR43157">
    <property type="entry name" value="PHOSPHATIDYLINOSITOL-GLYCAN BIOSYNTHESIS CLASS F PROTEIN-RELATED"/>
    <property type="match status" value="1"/>
</dbReference>
<dbReference type="PANTHER" id="PTHR43157:SF31">
    <property type="entry name" value="PHOSPHATIDYLINOSITOL-GLYCAN BIOSYNTHESIS CLASS F PROTEIN"/>
    <property type="match status" value="1"/>
</dbReference>
<sequence>MEVNHGVYGTEYHLELSTEESAMDSRTIVLTGVTRGFGRESVELLIRERPQDHYVVLARRGGERLAAELAEATGALGVTGVDCDLASLAEIRRAVEEILRGLDTGYLPPLGGYLGNAGLTVTTTEKRTTDGYEMTFGVNVLSHYLLVRELLPRFTGPGWIVLTSSDCHFGQFRYTLGATPRPRWETPERLATPRAGGAREAGRAYATSKLGVIYLTHALARRLPESIGVYSYNPALVAGTDFFRHTPGPVRGVLNGFFQLQRFLGRGMTPQQAGARLAETILTGLTARTGSYLDRGRNVPSSPESHDEAREEELWREAARLVDADRRAGRADILAE</sequence>
<evidence type="ECO:0000256" key="1">
    <source>
        <dbReference type="ARBA" id="ARBA00023002"/>
    </source>
</evidence>
<dbReference type="Proteomes" id="UP001183809">
    <property type="component" value="Unassembled WGS sequence"/>
</dbReference>
<dbReference type="RefSeq" id="WP_311700250.1">
    <property type="nucleotide sequence ID" value="NZ_JAVREY010000084.1"/>
</dbReference>
<feature type="region of interest" description="Disordered" evidence="2">
    <location>
        <begin position="293"/>
        <end position="312"/>
    </location>
</feature>